<protein>
    <submittedName>
        <fullName evidence="1">Uncharacterized protein</fullName>
    </submittedName>
</protein>
<reference evidence="1" key="1">
    <citation type="submission" date="2022-02" db="EMBL/GenBank/DDBJ databases">
        <title>Plant Genome Project.</title>
        <authorList>
            <person name="Zhang R.-G."/>
        </authorList>
    </citation>
    <scope>NUCLEOTIDE SEQUENCE</scope>
    <source>
        <strain evidence="1">AT1</strain>
    </source>
</reference>
<dbReference type="EMBL" id="CM046389">
    <property type="protein sequence ID" value="KAI8568574.1"/>
    <property type="molecule type" value="Genomic_DNA"/>
</dbReference>
<evidence type="ECO:0000313" key="2">
    <source>
        <dbReference type="Proteomes" id="UP001062846"/>
    </source>
</evidence>
<proteinExistence type="predicted"/>
<keyword evidence="2" id="KW-1185">Reference proteome</keyword>
<gene>
    <name evidence="1" type="ORF">RHMOL_Rhmol02G0211800</name>
</gene>
<sequence length="415" mass="45597">MEEPDMACCRFDGNMPEYDPKGDLFTVKVHHGGALCYSPNVSYLRGDVPDRDLNYGLIELKQDEDILGMVKWVYDTNRIIDVYVVERPEMVLTVYKPQRVVREESLRNEKPFEEVYQISEQDYDSGSESSELEEFKDSDYDFSEDDRLFDVNVDRNVEWVGLMKGKRKEMTSEHEHNTAGDEMNSDELICLDGSSSSDEDSRPKENTRFYEFNSKADMVDPQFKTHTPSFAPPILSHGGITINEPSVAPSAVTTTGTIPITAKGKEKIGGVRGGKRGGGRARGRARGIIINEPSAGPSAVTAELGAGSSGKGNEKTGGGRGRGRDGCRGGGRGRGRAKGRGGKAMISNMPLLPMWDYSNFNIPSQESVHGPNVIAGLGDKPMIVVNNKGEEKQFAAEEDLNASVQSDIKQFVSLH</sequence>
<dbReference type="Proteomes" id="UP001062846">
    <property type="component" value="Chromosome 2"/>
</dbReference>
<evidence type="ECO:0000313" key="1">
    <source>
        <dbReference type="EMBL" id="KAI8568574.1"/>
    </source>
</evidence>
<accession>A0ACC0PTV5</accession>
<name>A0ACC0PTV5_RHOML</name>
<organism evidence="1 2">
    <name type="scientific">Rhododendron molle</name>
    <name type="common">Chinese azalea</name>
    <name type="synonym">Azalea mollis</name>
    <dbReference type="NCBI Taxonomy" id="49168"/>
    <lineage>
        <taxon>Eukaryota</taxon>
        <taxon>Viridiplantae</taxon>
        <taxon>Streptophyta</taxon>
        <taxon>Embryophyta</taxon>
        <taxon>Tracheophyta</taxon>
        <taxon>Spermatophyta</taxon>
        <taxon>Magnoliopsida</taxon>
        <taxon>eudicotyledons</taxon>
        <taxon>Gunneridae</taxon>
        <taxon>Pentapetalae</taxon>
        <taxon>asterids</taxon>
        <taxon>Ericales</taxon>
        <taxon>Ericaceae</taxon>
        <taxon>Ericoideae</taxon>
        <taxon>Rhodoreae</taxon>
        <taxon>Rhododendron</taxon>
    </lineage>
</organism>
<comment type="caution">
    <text evidence="1">The sequence shown here is derived from an EMBL/GenBank/DDBJ whole genome shotgun (WGS) entry which is preliminary data.</text>
</comment>